<gene>
    <name evidence="2" type="ORF">NCTC10801_01159</name>
</gene>
<reference evidence="2 3" key="1">
    <citation type="submission" date="2018-06" db="EMBL/GenBank/DDBJ databases">
        <authorList>
            <consortium name="Pathogen Informatics"/>
            <person name="Doyle S."/>
        </authorList>
    </citation>
    <scope>NUCLEOTIDE SEQUENCE [LARGE SCALE GENOMIC DNA]</scope>
    <source>
        <strain evidence="2 3">NCTC10801</strain>
    </source>
</reference>
<keyword evidence="3" id="KW-1185">Reference proteome</keyword>
<dbReference type="EMBL" id="UFRQ01000003">
    <property type="protein sequence ID" value="SUT90179.1"/>
    <property type="molecule type" value="Genomic_DNA"/>
</dbReference>
<evidence type="ECO:0000313" key="2">
    <source>
        <dbReference type="EMBL" id="SUT90179.1"/>
    </source>
</evidence>
<accession>A0A380TRX6</accession>
<evidence type="ECO:0000313" key="3">
    <source>
        <dbReference type="Proteomes" id="UP000254649"/>
    </source>
</evidence>
<feature type="region of interest" description="Disordered" evidence="1">
    <location>
        <begin position="1"/>
        <end position="34"/>
    </location>
</feature>
<protein>
    <submittedName>
        <fullName evidence="2">Uncharacterized protein</fullName>
    </submittedName>
</protein>
<evidence type="ECO:0000256" key="1">
    <source>
        <dbReference type="SAM" id="MobiDB-lite"/>
    </source>
</evidence>
<sequence length="52" mass="6325">MATRRMHLKKSRKPLSLARARRTQRLKSLRRHKNKISERKSLHFFLLQNDIA</sequence>
<organism evidence="2 3">
    <name type="scientific">[Actinobacillus] rossii</name>
    <dbReference type="NCBI Taxonomy" id="123820"/>
    <lineage>
        <taxon>Bacteria</taxon>
        <taxon>Pseudomonadati</taxon>
        <taxon>Pseudomonadota</taxon>
        <taxon>Gammaproteobacteria</taxon>
        <taxon>Pasteurellales</taxon>
        <taxon>Pasteurellaceae</taxon>
    </lineage>
</organism>
<name>A0A380TRX6_9PAST</name>
<proteinExistence type="predicted"/>
<dbReference type="AlphaFoldDB" id="A0A380TRX6"/>
<dbReference type="Proteomes" id="UP000254649">
    <property type="component" value="Unassembled WGS sequence"/>
</dbReference>